<dbReference type="OMA" id="STHTKHA"/>
<comment type="caution">
    <text evidence="4">The sequence shown here is derived from an EMBL/GenBank/DDBJ whole genome shotgun (WGS) entry which is preliminary data.</text>
</comment>
<keyword evidence="2" id="KW-0732">Signal</keyword>
<dbReference type="Proteomes" id="UP000266841">
    <property type="component" value="Unassembled WGS sequence"/>
</dbReference>
<dbReference type="AlphaFoldDB" id="K0T5Z8"/>
<dbReference type="eggNOG" id="ENOG502SKVP">
    <property type="taxonomic scope" value="Eukaryota"/>
</dbReference>
<evidence type="ECO:0000313" key="5">
    <source>
        <dbReference type="Proteomes" id="UP000266841"/>
    </source>
</evidence>
<feature type="domain" description="Thioredoxin" evidence="3">
    <location>
        <begin position="427"/>
        <end position="507"/>
    </location>
</feature>
<dbReference type="Gene3D" id="3.40.30.10">
    <property type="entry name" value="Glutaredoxin"/>
    <property type="match status" value="1"/>
</dbReference>
<evidence type="ECO:0000256" key="2">
    <source>
        <dbReference type="SAM" id="SignalP"/>
    </source>
</evidence>
<dbReference type="InterPro" id="IPR036249">
    <property type="entry name" value="Thioredoxin-like_sf"/>
</dbReference>
<name>K0T5Z8_THAOC</name>
<feature type="region of interest" description="Disordered" evidence="1">
    <location>
        <begin position="380"/>
        <end position="414"/>
    </location>
</feature>
<dbReference type="OrthoDB" id="2121326at2759"/>
<dbReference type="SUPFAM" id="SSF52833">
    <property type="entry name" value="Thioredoxin-like"/>
    <property type="match status" value="1"/>
</dbReference>
<evidence type="ECO:0000259" key="3">
    <source>
        <dbReference type="Pfam" id="PF00085"/>
    </source>
</evidence>
<dbReference type="Pfam" id="PF00085">
    <property type="entry name" value="Thioredoxin"/>
    <property type="match status" value="1"/>
</dbReference>
<keyword evidence="5" id="KW-1185">Reference proteome</keyword>
<feature type="compositionally biased region" description="Basic and acidic residues" evidence="1">
    <location>
        <begin position="400"/>
        <end position="413"/>
    </location>
</feature>
<protein>
    <recommendedName>
        <fullName evidence="3">Thioredoxin domain-containing protein</fullName>
    </recommendedName>
</protein>
<proteinExistence type="predicted"/>
<dbReference type="CDD" id="cd02947">
    <property type="entry name" value="TRX_family"/>
    <property type="match status" value="1"/>
</dbReference>
<evidence type="ECO:0000313" key="4">
    <source>
        <dbReference type="EMBL" id="EJK73110.1"/>
    </source>
</evidence>
<feature type="chain" id="PRO_5003838248" description="Thioredoxin domain-containing protein" evidence="2">
    <location>
        <begin position="21"/>
        <end position="537"/>
    </location>
</feature>
<dbReference type="InterPro" id="IPR013766">
    <property type="entry name" value="Thioredoxin_domain"/>
</dbReference>
<evidence type="ECO:0000256" key="1">
    <source>
        <dbReference type="SAM" id="MobiDB-lite"/>
    </source>
</evidence>
<organism evidence="4 5">
    <name type="scientific">Thalassiosira oceanica</name>
    <name type="common">Marine diatom</name>
    <dbReference type="NCBI Taxonomy" id="159749"/>
    <lineage>
        <taxon>Eukaryota</taxon>
        <taxon>Sar</taxon>
        <taxon>Stramenopiles</taxon>
        <taxon>Ochrophyta</taxon>
        <taxon>Bacillariophyta</taxon>
        <taxon>Coscinodiscophyceae</taxon>
        <taxon>Thalassiosirophycidae</taxon>
        <taxon>Thalassiosirales</taxon>
        <taxon>Thalassiosiraceae</taxon>
        <taxon>Thalassiosira</taxon>
    </lineage>
</organism>
<gene>
    <name evidence="4" type="ORF">THAOC_05284</name>
</gene>
<reference evidence="4 5" key="1">
    <citation type="journal article" date="2012" name="Genome Biol.">
        <title>Genome and low-iron response of an oceanic diatom adapted to chronic iron limitation.</title>
        <authorList>
            <person name="Lommer M."/>
            <person name="Specht M."/>
            <person name="Roy A.S."/>
            <person name="Kraemer L."/>
            <person name="Andreson R."/>
            <person name="Gutowska M.A."/>
            <person name="Wolf J."/>
            <person name="Bergner S.V."/>
            <person name="Schilhabel M.B."/>
            <person name="Klostermeier U.C."/>
            <person name="Beiko R.G."/>
            <person name="Rosenstiel P."/>
            <person name="Hippler M."/>
            <person name="Laroche J."/>
        </authorList>
    </citation>
    <scope>NUCLEOTIDE SEQUENCE [LARGE SCALE GENOMIC DNA]</scope>
    <source>
        <strain evidence="4 5">CCMP1005</strain>
    </source>
</reference>
<dbReference type="EMBL" id="AGNL01004826">
    <property type="protein sequence ID" value="EJK73110.1"/>
    <property type="molecule type" value="Genomic_DNA"/>
</dbReference>
<feature type="signal peptide" evidence="2">
    <location>
        <begin position="1"/>
        <end position="20"/>
    </location>
</feature>
<accession>K0T5Z8</accession>
<sequence length="537" mass="57669">MRRILLGNVAFALLAIHAQSFQGVTIRCRRPSDIQAVSKRQTYIYDGGELQSFLIANNDLSNANSRQAQVGSITFVTGTTDGRRIIGVEKIGDSDGSREVTSLGETCVYSDTVAEIPGRVSDEDALTTASASLVGIHCSLPTVEAVGGSSNEVFYSGKAVVMGGNEYACFVADGLAALGIEVSLVSTGGAKTGNQVNVLEPSVDIGKEDDVGFSDAVGEFDSIIDTIGNEQKGILVTETGLGGGSTVVQLLRSRHKCDKYVSTLTKAQELIKGNGVLFGPGKANGHIKEMQSLSPNQCIRMVPSAGFGPSTLQTLLEKNIVFSGSTMSSGSTAVRGWSLKEFWEESSWPRDSSGADVRYGLPVIEEEEFDELEDMFRRQKSQIEGNQRGTRLGSEGGLSQKEEEKQTRVDEKNPYVTQIRGVDGLSQAVTSQQRDTLIFVAMRNCRTCKSINPLFTRMAREGASGGLMYAKADATGREGKALGKKLNVASVPSMVLFKRGERYGAVSVTKLPSEKLDRALQLFNSGEDFDPTLEDDD</sequence>